<gene>
    <name evidence="3" type="ORF">STAS_34243</name>
</gene>
<dbReference type="EMBL" id="BKCP01012736">
    <property type="protein sequence ID" value="GER56519.1"/>
    <property type="molecule type" value="Genomic_DNA"/>
</dbReference>
<keyword evidence="1" id="KW-0433">Leucine-rich repeat</keyword>
<dbReference type="SMART" id="SM00364">
    <property type="entry name" value="LRR_BAC"/>
    <property type="match status" value="11"/>
</dbReference>
<dbReference type="PANTHER" id="PTHR48051">
    <property type="match status" value="1"/>
</dbReference>
<dbReference type="InterPro" id="IPR032675">
    <property type="entry name" value="LRR_dom_sf"/>
</dbReference>
<keyword evidence="2" id="KW-0677">Repeat</keyword>
<evidence type="ECO:0000256" key="2">
    <source>
        <dbReference type="ARBA" id="ARBA00022737"/>
    </source>
</evidence>
<dbReference type="SUPFAM" id="SSF52058">
    <property type="entry name" value="L domain-like"/>
    <property type="match status" value="2"/>
</dbReference>
<dbReference type="Pfam" id="PF00560">
    <property type="entry name" value="LRR_1"/>
    <property type="match status" value="2"/>
</dbReference>
<comment type="caution">
    <text evidence="3">The sequence shown here is derived from an EMBL/GenBank/DDBJ whole genome shotgun (WGS) entry which is preliminary data.</text>
</comment>
<dbReference type="GO" id="GO:0051707">
    <property type="term" value="P:response to other organism"/>
    <property type="evidence" value="ECO:0007669"/>
    <property type="project" value="UniProtKB-ARBA"/>
</dbReference>
<dbReference type="Proteomes" id="UP000325081">
    <property type="component" value="Unassembled WGS sequence"/>
</dbReference>
<dbReference type="PRINTS" id="PR00019">
    <property type="entry name" value="LEURICHRPT"/>
</dbReference>
<dbReference type="SMART" id="SM00369">
    <property type="entry name" value="LRR_TYP"/>
    <property type="match status" value="15"/>
</dbReference>
<protein>
    <submittedName>
        <fullName evidence="3">Leucine-rich repeat family protein</fullName>
    </submittedName>
</protein>
<dbReference type="GO" id="GO:0006952">
    <property type="term" value="P:defense response"/>
    <property type="evidence" value="ECO:0007669"/>
    <property type="project" value="UniProtKB-ARBA"/>
</dbReference>
<name>A0A5A7RH88_STRAF</name>
<dbReference type="AlphaFoldDB" id="A0A5A7RH88"/>
<dbReference type="GO" id="GO:0005737">
    <property type="term" value="C:cytoplasm"/>
    <property type="evidence" value="ECO:0007669"/>
    <property type="project" value="TreeGrafter"/>
</dbReference>
<keyword evidence="4" id="KW-1185">Reference proteome</keyword>
<organism evidence="3 4">
    <name type="scientific">Striga asiatica</name>
    <name type="common">Asiatic witchweed</name>
    <name type="synonym">Buchnera asiatica</name>
    <dbReference type="NCBI Taxonomy" id="4170"/>
    <lineage>
        <taxon>Eukaryota</taxon>
        <taxon>Viridiplantae</taxon>
        <taxon>Streptophyta</taxon>
        <taxon>Embryophyta</taxon>
        <taxon>Tracheophyta</taxon>
        <taxon>Spermatophyta</taxon>
        <taxon>Magnoliopsida</taxon>
        <taxon>eudicotyledons</taxon>
        <taxon>Gunneridae</taxon>
        <taxon>Pentapetalae</taxon>
        <taxon>asterids</taxon>
        <taxon>lamiids</taxon>
        <taxon>Lamiales</taxon>
        <taxon>Orobanchaceae</taxon>
        <taxon>Buchnereae</taxon>
        <taxon>Striga</taxon>
    </lineage>
</organism>
<accession>A0A5A7RH88</accession>
<dbReference type="InterPro" id="IPR050216">
    <property type="entry name" value="LRR_domain-containing"/>
</dbReference>
<dbReference type="InterPro" id="IPR001611">
    <property type="entry name" value="Leu-rich_rpt"/>
</dbReference>
<dbReference type="PROSITE" id="PS51450">
    <property type="entry name" value="LRR"/>
    <property type="match status" value="6"/>
</dbReference>
<reference evidence="4" key="1">
    <citation type="journal article" date="2019" name="Curr. Biol.">
        <title>Genome Sequence of Striga asiatica Provides Insight into the Evolution of Plant Parasitism.</title>
        <authorList>
            <person name="Yoshida S."/>
            <person name="Kim S."/>
            <person name="Wafula E.K."/>
            <person name="Tanskanen J."/>
            <person name="Kim Y.M."/>
            <person name="Honaas L."/>
            <person name="Yang Z."/>
            <person name="Spallek T."/>
            <person name="Conn C.E."/>
            <person name="Ichihashi Y."/>
            <person name="Cheong K."/>
            <person name="Cui S."/>
            <person name="Der J.P."/>
            <person name="Gundlach H."/>
            <person name="Jiao Y."/>
            <person name="Hori C."/>
            <person name="Ishida J.K."/>
            <person name="Kasahara H."/>
            <person name="Kiba T."/>
            <person name="Kim M.S."/>
            <person name="Koo N."/>
            <person name="Laohavisit A."/>
            <person name="Lee Y.H."/>
            <person name="Lumba S."/>
            <person name="McCourt P."/>
            <person name="Mortimer J.C."/>
            <person name="Mutuku J.M."/>
            <person name="Nomura T."/>
            <person name="Sasaki-Sekimoto Y."/>
            <person name="Seto Y."/>
            <person name="Wang Y."/>
            <person name="Wakatake T."/>
            <person name="Sakakibara H."/>
            <person name="Demura T."/>
            <person name="Yamaguchi S."/>
            <person name="Yoneyama K."/>
            <person name="Manabe R.I."/>
            <person name="Nelson D.C."/>
            <person name="Schulman A.H."/>
            <person name="Timko M.P."/>
            <person name="dePamphilis C.W."/>
            <person name="Choi D."/>
            <person name="Shirasu K."/>
        </authorList>
    </citation>
    <scope>NUCLEOTIDE SEQUENCE [LARGE SCALE GENOMIC DNA]</scope>
    <source>
        <strain evidence="4">cv. UVA1</strain>
    </source>
</reference>
<sequence>MDRVLKAARASGSLNLSNRSLREVPDEVYKSLDAVGGDEKWWEAVELQKLILAHNEIESLKEDLKNLSLLSVLNVSHNKLSHLPAAIGELHMLKSLDVSSNLLKEIPDEIGTAASLVKFDCSNNQLSSLPVSLGHCINLAELKASNNNISSLPEELANCSKLVKLDIEGNKLEILSDTLISSCTMLMELNASKNILRSLPESIGRLTRLIRLDLHQNRIASIPPSIKGCSSLLEFYIGNNALSSLPTELGSLTQLGTFDLQSNQLKEYPVEACSLRLSVLDLSNNSLSGLPPEIGLMTTLRKLLLTGNPLRTLRSSLVYGPTPALLKHLRSRLPTDEESSATTAVKEDAVSMAARSSLSSKELSLAGLSLNAVPSEVWKSSDITKINLSGNSIEELPCELRSCVSLETLILSKNKIKDWPAAVLAALPKLVCLKLDGNPLRKIPSDGFQAASKLQILDLSGAAGSLPENPAFSSLPELQELYLRRMQISVFPLDITTLQQLRILDLSQNLLQSIPESLISQKIILTSFLIRLQIIKNLTSLTEIILSDNNITSLPPELGLLEVNLQVLKLEGNPIRSIRRPILDRGTKAILKYLKERIVDL</sequence>
<proteinExistence type="predicted"/>
<dbReference type="InterPro" id="IPR003591">
    <property type="entry name" value="Leu-rich_rpt_typical-subtyp"/>
</dbReference>
<dbReference type="Gene3D" id="3.80.10.10">
    <property type="entry name" value="Ribonuclease Inhibitor"/>
    <property type="match status" value="5"/>
</dbReference>
<dbReference type="PANTHER" id="PTHR48051:SF1">
    <property type="entry name" value="RAS SUPPRESSOR PROTEIN 1"/>
    <property type="match status" value="1"/>
</dbReference>
<evidence type="ECO:0000313" key="3">
    <source>
        <dbReference type="EMBL" id="GER56519.1"/>
    </source>
</evidence>
<evidence type="ECO:0000313" key="4">
    <source>
        <dbReference type="Proteomes" id="UP000325081"/>
    </source>
</evidence>
<dbReference type="OrthoDB" id="660555at2759"/>
<evidence type="ECO:0000256" key="1">
    <source>
        <dbReference type="ARBA" id="ARBA00022614"/>
    </source>
</evidence>
<dbReference type="Pfam" id="PF13855">
    <property type="entry name" value="LRR_8"/>
    <property type="match status" value="3"/>
</dbReference>